<dbReference type="GeneID" id="7196329"/>
<proteinExistence type="predicted"/>
<keyword evidence="2" id="KW-0732">Signal</keyword>
<reference evidence="4" key="2">
    <citation type="submission" date="2008-08" db="EMBL/GenBank/DDBJ databases">
        <authorList>
            <consortium name="Diatom Consortium"/>
            <person name="Grigoriev I."/>
            <person name="Grimwood J."/>
            <person name="Kuo A."/>
            <person name="Otillar R.P."/>
            <person name="Salamov A."/>
            <person name="Detter J.C."/>
            <person name="Lindquist E."/>
            <person name="Shapiro H."/>
            <person name="Lucas S."/>
            <person name="Glavina del Rio T."/>
            <person name="Pitluck S."/>
            <person name="Rokhsar D."/>
            <person name="Bowler C."/>
        </authorList>
    </citation>
    <scope>GENOME REANNOTATION</scope>
    <source>
        <strain evidence="4">CCAP 1055/1</strain>
    </source>
</reference>
<organism evidence="3 4">
    <name type="scientific">Phaeodactylum tricornutum (strain CCAP 1055/1)</name>
    <dbReference type="NCBI Taxonomy" id="556484"/>
    <lineage>
        <taxon>Eukaryota</taxon>
        <taxon>Sar</taxon>
        <taxon>Stramenopiles</taxon>
        <taxon>Ochrophyta</taxon>
        <taxon>Bacillariophyta</taxon>
        <taxon>Bacillariophyceae</taxon>
        <taxon>Bacillariophycidae</taxon>
        <taxon>Naviculales</taxon>
        <taxon>Phaeodactylaceae</taxon>
        <taxon>Phaeodactylum</taxon>
    </lineage>
</organism>
<feature type="signal peptide" evidence="2">
    <location>
        <begin position="1"/>
        <end position="19"/>
    </location>
</feature>
<dbReference type="InParanoid" id="B7FP53"/>
<keyword evidence="1" id="KW-0175">Coiled coil</keyword>
<name>B7FP53_PHATC</name>
<gene>
    <name evidence="3" type="ORF">PHATRDRAFT_42676</name>
</gene>
<dbReference type="EMBL" id="CM000605">
    <property type="protein sequence ID" value="EEC51112.1"/>
    <property type="molecule type" value="Genomic_DNA"/>
</dbReference>
<dbReference type="Proteomes" id="UP000000759">
    <property type="component" value="Chromosome 1"/>
</dbReference>
<dbReference type="AlphaFoldDB" id="B7FP53"/>
<evidence type="ECO:0000313" key="3">
    <source>
        <dbReference type="EMBL" id="EEC51112.1"/>
    </source>
</evidence>
<reference evidence="3 4" key="1">
    <citation type="journal article" date="2008" name="Nature">
        <title>The Phaeodactylum genome reveals the evolutionary history of diatom genomes.</title>
        <authorList>
            <person name="Bowler C."/>
            <person name="Allen A.E."/>
            <person name="Badger J.H."/>
            <person name="Grimwood J."/>
            <person name="Jabbari K."/>
            <person name="Kuo A."/>
            <person name="Maheswari U."/>
            <person name="Martens C."/>
            <person name="Maumus F."/>
            <person name="Otillar R.P."/>
            <person name="Rayko E."/>
            <person name="Salamov A."/>
            <person name="Vandepoele K."/>
            <person name="Beszteri B."/>
            <person name="Gruber A."/>
            <person name="Heijde M."/>
            <person name="Katinka M."/>
            <person name="Mock T."/>
            <person name="Valentin K."/>
            <person name="Verret F."/>
            <person name="Berges J.A."/>
            <person name="Brownlee C."/>
            <person name="Cadoret J.P."/>
            <person name="Chiovitti A."/>
            <person name="Choi C.J."/>
            <person name="Coesel S."/>
            <person name="De Martino A."/>
            <person name="Detter J.C."/>
            <person name="Durkin C."/>
            <person name="Falciatore A."/>
            <person name="Fournet J."/>
            <person name="Haruta M."/>
            <person name="Huysman M.J."/>
            <person name="Jenkins B.D."/>
            <person name="Jiroutova K."/>
            <person name="Jorgensen R.E."/>
            <person name="Joubert Y."/>
            <person name="Kaplan A."/>
            <person name="Kroger N."/>
            <person name="Kroth P.G."/>
            <person name="La Roche J."/>
            <person name="Lindquist E."/>
            <person name="Lommer M."/>
            <person name="Martin-Jezequel V."/>
            <person name="Lopez P.J."/>
            <person name="Lucas S."/>
            <person name="Mangogna M."/>
            <person name="McGinnis K."/>
            <person name="Medlin L.K."/>
            <person name="Montsant A."/>
            <person name="Oudot-Le Secq M.P."/>
            <person name="Napoli C."/>
            <person name="Obornik M."/>
            <person name="Parker M.S."/>
            <person name="Petit J.L."/>
            <person name="Porcel B.M."/>
            <person name="Poulsen N."/>
            <person name="Robison M."/>
            <person name="Rychlewski L."/>
            <person name="Rynearson T.A."/>
            <person name="Schmutz J."/>
            <person name="Shapiro H."/>
            <person name="Siaut M."/>
            <person name="Stanley M."/>
            <person name="Sussman M.R."/>
            <person name="Taylor A.R."/>
            <person name="Vardi A."/>
            <person name="von Dassow P."/>
            <person name="Vyverman W."/>
            <person name="Willis A."/>
            <person name="Wyrwicz L.S."/>
            <person name="Rokhsar D.S."/>
            <person name="Weissenbach J."/>
            <person name="Armbrust E.V."/>
            <person name="Green B.R."/>
            <person name="Van de Peer Y."/>
            <person name="Grigoriev I.V."/>
        </authorList>
    </citation>
    <scope>NUCLEOTIDE SEQUENCE [LARGE SCALE GENOMIC DNA]</scope>
    <source>
        <strain evidence="3 4">CCAP 1055/1</strain>
    </source>
</reference>
<dbReference type="PaxDb" id="2850-Phatr42676"/>
<feature type="coiled-coil region" evidence="1">
    <location>
        <begin position="80"/>
        <end position="125"/>
    </location>
</feature>
<sequence length="215" mass="24452">MAPFLGMLLALPLILPSNAFVFRTPYIDFKRTQLYLLDPVSAGIGMDGAAGIGIGVEEAINVGIAVASAFVGTASQLPRIRALEQELKIARDSLDLMEHQMNTRISELEDKLFEIDREFENQTDRFKRSYDKQQLEDLERITKKMKVDFQYKLEIKLEEEKSKLLTKQLDLVNGVTGKRQAELAELRLRQIAMEHENSTLQKAQQKADEELVAQK</sequence>
<dbReference type="OrthoDB" id="49080at2759"/>
<dbReference type="HOGENOM" id="CLU_1167817_0_0_1"/>
<protein>
    <submittedName>
        <fullName evidence="3">Uncharacterized protein</fullName>
    </submittedName>
</protein>
<dbReference type="KEGG" id="pti:PHATRDRAFT_42676"/>
<accession>B7FP53</accession>
<evidence type="ECO:0000256" key="1">
    <source>
        <dbReference type="SAM" id="Coils"/>
    </source>
</evidence>
<dbReference type="RefSeq" id="XP_002176649.1">
    <property type="nucleotide sequence ID" value="XM_002176613.1"/>
</dbReference>
<evidence type="ECO:0000313" key="4">
    <source>
        <dbReference type="Proteomes" id="UP000000759"/>
    </source>
</evidence>
<feature type="chain" id="PRO_5002855134" evidence="2">
    <location>
        <begin position="20"/>
        <end position="215"/>
    </location>
</feature>
<evidence type="ECO:0000256" key="2">
    <source>
        <dbReference type="SAM" id="SignalP"/>
    </source>
</evidence>
<keyword evidence="4" id="KW-1185">Reference proteome</keyword>